<organism evidence="1">
    <name type="scientific">Triticum aestivum</name>
    <name type="common">Wheat</name>
    <dbReference type="NCBI Taxonomy" id="4565"/>
    <lineage>
        <taxon>Eukaryota</taxon>
        <taxon>Viridiplantae</taxon>
        <taxon>Streptophyta</taxon>
        <taxon>Embryophyta</taxon>
        <taxon>Tracheophyta</taxon>
        <taxon>Spermatophyta</taxon>
        <taxon>Magnoliopsida</taxon>
        <taxon>Liliopsida</taxon>
        <taxon>Poales</taxon>
        <taxon>Poaceae</taxon>
        <taxon>BOP clade</taxon>
        <taxon>Pooideae</taxon>
        <taxon>Triticodae</taxon>
        <taxon>Triticeae</taxon>
        <taxon>Triticinae</taxon>
        <taxon>Triticum</taxon>
    </lineage>
</organism>
<accession>A0A3B6FER6</accession>
<name>A0A3B6FER6_WHEAT</name>
<keyword evidence="2" id="KW-1185">Reference proteome</keyword>
<reference evidence="1" key="1">
    <citation type="submission" date="2018-08" db="EMBL/GenBank/DDBJ databases">
        <authorList>
            <person name="Rossello M."/>
        </authorList>
    </citation>
    <scope>NUCLEOTIDE SEQUENCE [LARGE SCALE GENOMIC DNA]</scope>
    <source>
        <strain evidence="1">cv. Chinese Spring</strain>
    </source>
</reference>
<proteinExistence type="predicted"/>
<sequence>MALLLQLLKNALRHQLDPQVLLPKIHPFSSLVQSGLLIPSRDFDRFGSIYNMLDRAITWLSSTLIFWS</sequence>
<protein>
    <submittedName>
        <fullName evidence="1">Uncharacterized protein</fullName>
    </submittedName>
</protein>
<dbReference type="AlphaFoldDB" id="A0A3B6FER6"/>
<dbReference type="Proteomes" id="UP000019116">
    <property type="component" value="Chromosome 3B"/>
</dbReference>
<dbReference type="Gramene" id="TraesCS3B03G0052200.1">
    <property type="protein sequence ID" value="TraesCS3B03G0052200.1.CDS"/>
    <property type="gene ID" value="TraesCS3B03G0052200"/>
</dbReference>
<dbReference type="EnsemblPlants" id="TraesCS3B02G022700.1">
    <property type="protein sequence ID" value="TraesCS3B02G022700.1"/>
    <property type="gene ID" value="TraesCS3B02G022700"/>
</dbReference>
<evidence type="ECO:0000313" key="1">
    <source>
        <dbReference type="EnsemblPlants" id="TraesCS3B02G022700.1"/>
    </source>
</evidence>
<reference evidence="1" key="2">
    <citation type="submission" date="2018-10" db="UniProtKB">
        <authorList>
            <consortium name="EnsemblPlants"/>
        </authorList>
    </citation>
    <scope>IDENTIFICATION</scope>
</reference>
<evidence type="ECO:0000313" key="2">
    <source>
        <dbReference type="Proteomes" id="UP000019116"/>
    </source>
</evidence>
<dbReference type="Gramene" id="TraesCS3B02G022700.1">
    <property type="protein sequence ID" value="TraesCS3B02G022700.1"/>
    <property type="gene ID" value="TraesCS3B02G022700"/>
</dbReference>